<evidence type="ECO:0000256" key="1">
    <source>
        <dbReference type="SAM" id="MobiDB-lite"/>
    </source>
</evidence>
<dbReference type="Gene3D" id="1.10.510.10">
    <property type="entry name" value="Transferase(Phosphotransferase) domain 1"/>
    <property type="match status" value="1"/>
</dbReference>
<dbReference type="InterPro" id="IPR011009">
    <property type="entry name" value="Kinase-like_dom_sf"/>
</dbReference>
<evidence type="ECO:0000256" key="2">
    <source>
        <dbReference type="SAM" id="Phobius"/>
    </source>
</evidence>
<feature type="region of interest" description="Disordered" evidence="1">
    <location>
        <begin position="1799"/>
        <end position="1818"/>
    </location>
</feature>
<evidence type="ECO:0000259" key="3">
    <source>
        <dbReference type="Pfam" id="PF07714"/>
    </source>
</evidence>
<feature type="domain" description="Serine-threonine/tyrosine-protein kinase catalytic" evidence="3">
    <location>
        <begin position="1956"/>
        <end position="2053"/>
    </location>
</feature>
<comment type="caution">
    <text evidence="4">The sequence shown here is derived from an EMBL/GenBank/DDBJ whole genome shotgun (WGS) entry which is preliminary data.</text>
</comment>
<reference evidence="4 5" key="1">
    <citation type="journal article" date="2022" name="bioRxiv">
        <title>Genomics of Preaxostyla Flagellates Illuminates Evolutionary Transitions and the Path Towards Mitochondrial Loss.</title>
        <authorList>
            <person name="Novak L.V.F."/>
            <person name="Treitli S.C."/>
            <person name="Pyrih J."/>
            <person name="Halakuc P."/>
            <person name="Pipaliya S.V."/>
            <person name="Vacek V."/>
            <person name="Brzon O."/>
            <person name="Soukal P."/>
            <person name="Eme L."/>
            <person name="Dacks J.B."/>
            <person name="Karnkowska A."/>
            <person name="Elias M."/>
            <person name="Hampl V."/>
        </authorList>
    </citation>
    <scope>NUCLEOTIDE SEQUENCE [LARGE SCALE GENOMIC DNA]</scope>
    <source>
        <strain evidence="4">NAU3</strain>
        <tissue evidence="4">Gut</tissue>
    </source>
</reference>
<name>A0ABQ9XNS9_9EUKA</name>
<protein>
    <recommendedName>
        <fullName evidence="3">Serine-threonine/tyrosine-protein kinase catalytic domain-containing protein</fullName>
    </recommendedName>
</protein>
<dbReference type="SUPFAM" id="SSF56112">
    <property type="entry name" value="Protein kinase-like (PK-like)"/>
    <property type="match status" value="1"/>
</dbReference>
<evidence type="ECO:0000313" key="5">
    <source>
        <dbReference type="Proteomes" id="UP001281761"/>
    </source>
</evidence>
<gene>
    <name evidence="4" type="ORF">BLNAU_12570</name>
</gene>
<keyword evidence="2" id="KW-0812">Transmembrane</keyword>
<sequence>MLMDDSQILETELRNVRKEGAEIIYLPSKLHFSSTVEVKSEDLSLIGQNSLLTNNIEQDRSHGTNDEERQSFMFSVSNSSLWVEGVLAMCQWHRTGICLISGSTVSFSLSTLVSDGYDSPFSIISSKSGNAGSLSSIVLSSCVHESPTHSLPPFVDLIDKSTHVPNDPAESHLGTFPVQDSIHIVGTNLKMGSRTLSVGTGPLFSFGLRGINHPLIHRFPDMAIGTMLHHSYLVNMSSSTQPSSSSPSKQVCRSGIEQRIVGVSVSWSRNHQCGTGMLDPNVGGSLLCLNSSFSSCVRFGQQNVCYHHLCSAEYGGAVSFYCSTVILSDCVFVSCSSILEGGAISLAQVTAINFSSLQFRTCSCQDLPSSNDIYLFDISASVITTTSFEFCDSTSDSPNVYYYDDNVQYSTLVPQLTREEKPGISSLEVLMGEEKATITVTTTRAVNGTMGVLFKGANVPRVVHVPFGSPGNPSTTGTLEVSTGSQGVLPVLVNGLSYLLRRAVISEWEIQPTIVSLGAELVGISPASFTLRGFLLSTGSFSMKAKGEDGQTYVIDLALAASVLTGTFPTSLTDTSTLRYCSTYEVVDVTCDTQPLLLVDPISFTIPYPVATITSIEQVDGEDWMKLRFKGTGLVAAKYVVTLTEESSEETPHSKTVELVPSSDAALEEWTVKLFPLDEADAKYGTKYKLTKVISLDGKQSASISAESIKTPDEPSRIISVSLTGYSESCKKAEFAVGGRAMTKNAEYTLIVNETGTSNQKSVKVKFESSTLGTGSAILFSTVPGEVELDYDTHYTLTGARDASSGAVLFVAGLTFKTQPESTRLVTFIRTGSDSADKHALFWMTGRVLSKTSKYKIGLSVGDVEKHSMEMVFNASTNGWEGSARVYPILGSEVEYGMTYTVSSFSEVGDESPLFFEAETVTIQPEPARLVSVSLDNTNGPNLATLVVKTRALKLKVEYNLTLSFLPSSSPSNAVGTKILHIVPESQTENTLSLSLYPHQEADLVYGHNYSVTSMEAESEGPILMETSDCSFETPSEPPRLTSVVVGEMVSDSDESTVTLSFVSFALKMTTEYTIQLTSAATPLLPKHTTTHTLWTLADGSLAPLEVTLYPVADTEAEKATKLEFGRTYTLTSFKQSSSDILFDTPSPLVIPPEPARIEGCVSTSLNKDGSEMTIVLSGRSLPSSLGRINVTDGQKTWTSKEDLFWSSENKCSAQFRTGVEQTDAILGFGQTYRLISTNCDEYLVRSGLSVYVPLPPQLDSVSFDFANNLGTSCVISFSGSNLIEGSEYEVRISDSHSFLIRVVNSSAAASATLPIGWSDSLQFASTYSISTIAPTDPEEVAVYFDSLSFTTHSRPSRITIFVDSQGADNRICGTEEDPCKSLEVGWRIVTGTGFSKTTLSIVHNTTQKEQVKVGSEHEVVIRAGPSTKPELVVSPSSELEGEGMISVLGGSVWMTSVDVVISDSSSLVFLMMDGGHLTLESCSITGSSSTPIHNSDDSLCSWSTGAVVLINTTTTITSSSFSELRSGGIQMDGGKLTIEGGIFHDNSPHDASFTSARRNIHCSNDGRVKVGSLSGGDGLLGGSSGWMSMDGCSVSGLESLLQAPFFVPTLSSTSSSTFNKKNQTFSLSIVGSTLIPCGLSLEVFELKGTSESHSTSHPLSLESTISFNETNIAVCLSSSQLSTLDSLLEWRGRLIFGNDQRTSESFLIQQSASDRKALVVKENMKWWLPLVISLAVVLVLCMLIVFLCWRRRKGEKAKKEEKEELAQELDIQKDDEFLEQDDTRNVVDQRKVGASLTLSTIPKPTTKEQRSSESSAKKGEVEALRCVEDENEKMETVLVDEKDTLFNRLHSKSVEQMKVNATVGFDMKRELVSGLNRLTEHCSQSPVLQNLSSHWILFDSNNRICFKTSEPTPMQSEIRTTQSNNIAEEFSHNLSFFDEIPSQIAHQSEREQGEAETEAVTEGARWEAPETGLNKKEMDAGAALVFRLGVVLWEMDTGQVPFAECDAANAQRQIRSGMKPNVELILRKEERELISACLAFDPQNLNRNTFWNCQLNQQFNTISRRTANRDSLS</sequence>
<keyword evidence="2" id="KW-1133">Transmembrane helix</keyword>
<evidence type="ECO:0000313" key="4">
    <source>
        <dbReference type="EMBL" id="KAK2952464.1"/>
    </source>
</evidence>
<dbReference type="InterPro" id="IPR011050">
    <property type="entry name" value="Pectin_lyase_fold/virulence"/>
</dbReference>
<accession>A0ABQ9XNS9</accession>
<dbReference type="Proteomes" id="UP001281761">
    <property type="component" value="Unassembled WGS sequence"/>
</dbReference>
<feature type="transmembrane region" description="Helical" evidence="2">
    <location>
        <begin position="1727"/>
        <end position="1750"/>
    </location>
</feature>
<dbReference type="InterPro" id="IPR001245">
    <property type="entry name" value="Ser-Thr/Tyr_kinase_cat_dom"/>
</dbReference>
<feature type="compositionally biased region" description="Basic and acidic residues" evidence="1">
    <location>
        <begin position="1806"/>
        <end position="1818"/>
    </location>
</feature>
<keyword evidence="5" id="KW-1185">Reference proteome</keyword>
<keyword evidence="2" id="KW-0472">Membrane</keyword>
<dbReference type="Pfam" id="PF07714">
    <property type="entry name" value="PK_Tyr_Ser-Thr"/>
    <property type="match status" value="1"/>
</dbReference>
<dbReference type="SUPFAM" id="SSF51126">
    <property type="entry name" value="Pectin lyase-like"/>
    <property type="match status" value="1"/>
</dbReference>
<dbReference type="EMBL" id="JARBJD010000103">
    <property type="protein sequence ID" value="KAK2952464.1"/>
    <property type="molecule type" value="Genomic_DNA"/>
</dbReference>
<proteinExistence type="predicted"/>
<organism evidence="4 5">
    <name type="scientific">Blattamonas nauphoetae</name>
    <dbReference type="NCBI Taxonomy" id="2049346"/>
    <lineage>
        <taxon>Eukaryota</taxon>
        <taxon>Metamonada</taxon>
        <taxon>Preaxostyla</taxon>
        <taxon>Oxymonadida</taxon>
        <taxon>Blattamonas</taxon>
    </lineage>
</organism>